<dbReference type="Proteomes" id="UP000276133">
    <property type="component" value="Unassembled WGS sequence"/>
</dbReference>
<evidence type="ECO:0000313" key="1">
    <source>
        <dbReference type="EMBL" id="RNA09596.1"/>
    </source>
</evidence>
<evidence type="ECO:0000313" key="2">
    <source>
        <dbReference type="Proteomes" id="UP000276133"/>
    </source>
</evidence>
<gene>
    <name evidence="1" type="ORF">BpHYR1_007127</name>
</gene>
<accession>A0A3M7QDU0</accession>
<protein>
    <submittedName>
        <fullName evidence="1">Uncharacterized protein</fullName>
    </submittedName>
</protein>
<proteinExistence type="predicted"/>
<name>A0A3M7QDU0_BRAPC</name>
<reference evidence="1 2" key="1">
    <citation type="journal article" date="2018" name="Sci. Rep.">
        <title>Genomic signatures of local adaptation to the degree of environmental predictability in rotifers.</title>
        <authorList>
            <person name="Franch-Gras L."/>
            <person name="Hahn C."/>
            <person name="Garcia-Roger E.M."/>
            <person name="Carmona M.J."/>
            <person name="Serra M."/>
            <person name="Gomez A."/>
        </authorList>
    </citation>
    <scope>NUCLEOTIDE SEQUENCE [LARGE SCALE GENOMIC DNA]</scope>
    <source>
        <strain evidence="1">HYR1</strain>
    </source>
</reference>
<dbReference type="EMBL" id="REGN01006433">
    <property type="protein sequence ID" value="RNA09596.1"/>
    <property type="molecule type" value="Genomic_DNA"/>
</dbReference>
<keyword evidence="2" id="KW-1185">Reference proteome</keyword>
<comment type="caution">
    <text evidence="1">The sequence shown here is derived from an EMBL/GenBank/DDBJ whole genome shotgun (WGS) entry which is preliminary data.</text>
</comment>
<dbReference type="AlphaFoldDB" id="A0A3M7QDU0"/>
<organism evidence="1 2">
    <name type="scientific">Brachionus plicatilis</name>
    <name type="common">Marine rotifer</name>
    <name type="synonym">Brachionus muelleri</name>
    <dbReference type="NCBI Taxonomy" id="10195"/>
    <lineage>
        <taxon>Eukaryota</taxon>
        <taxon>Metazoa</taxon>
        <taxon>Spiralia</taxon>
        <taxon>Gnathifera</taxon>
        <taxon>Rotifera</taxon>
        <taxon>Eurotatoria</taxon>
        <taxon>Monogononta</taxon>
        <taxon>Pseudotrocha</taxon>
        <taxon>Ploima</taxon>
        <taxon>Brachionidae</taxon>
        <taxon>Brachionus</taxon>
    </lineage>
</organism>
<sequence length="130" mass="14941">MKIKDCGYVLIALNSEEPGERKSIGRVEEVLRKGRGIKFTILPKLFRCSTNGNSFIISEIKQTMKRKSRRLDKQILRRIRKMTLQSKGNQVFDSNLTLITLVDQIKQRSCLQSFNSAQMNTGKKCKPMCT</sequence>